<dbReference type="AlphaFoldDB" id="A0A7J5YRD4"/>
<sequence>MTLQLLLNLSSQYGVCFPCTPSSSSSSSSLPAASIHLVHTVRDDTSLEIQEAWDDVRLQLRRHLLERLSARSPDHQGPRNMSVPERLHCLQQLFFLYPESEALTYYQSLRSQSVLALLHSTLSSSPGDEAGFDRLAEGFRSVVPALTQALTEEIHVLSRLAEPHILGFLNVAYLSTVTRALASLMEGESETALRDNTSLTSKIKKYSARSRATVAPMELPMKSRSFSLTSHQLKALTHLACTLLGFERTVMELVTNLTFIDCTGETPSVKGILKRNREDLDMTPDCKKSTAETLIHTPEAQVLEFDWRSAFKGLVPHMAHCVKVVLDEVCFRSLKQEEELYSSGHTSIPLSRTRGHTAIPAGNTHLREDSFYTYSERETPMMTTKFCGAIMTEMDALLPLAAACRDSSLLEVRSSFVEACSRAVLALLGRLQERALEVPSSAPLRNLPALLATCIYVQQRLEHYHARLKDSNSTAAKVPLTLLPIQKYKETAEAFREQLTSYCIQICSTCIFQDAESHHWADPQPFHEGERCSFSVQMWFYFLCGLRSDLWAILPAEMAKEVLGQVLSETLQLLVQRYARARPSYKRHLQIRMLMNNPGKESKPQHDSPVVLWLNAINPDLFTEQAIRYRWPRGPDASLCQLRLLTSDPGHNPRLLLRMLLYRDCHLPTILLENSYICQENSLEMSTDSCKAGDDFIVALFKLFSCLNNVPKALTQSLQPYLERSRMWEHLYTLSDTTRAVPVVISCVRAIVTKSIHSILIHLVSMVIGWQATEEPSGALFKQNVPESILAKIPKEWNYTPLEARGKETATKTVISVTIQALSLIFTNLPLAVASIPLPIRYLFQVAEKHLSQHARQLRLIGLLLWALLGCLIQGLEDPDTLEEISGLALTRGAKEPLSLLAECLQATMGIQQKGVPKPTVHKVLQTLEEKRPKWTNMQLQKARKLCSDSVSERGKESGVAELTEQKIGLMLLEVCHKAGITDVNLSGSTNSPSNPPHLVNFDLGSESRMDPDCFNPLHQFDHVGKKTLDQSAVVDWAWDWTKVLPAYQGMSQITFKTLLANRWEMQKDAELEDGEKCIVEELQKAYFVCCCSPGTQDCPGADETLAEQTQGETQQSDKMSVKTLVSAYFLLLPKSKHQILRCGSKMM</sequence>
<dbReference type="OrthoDB" id="10007406at2759"/>
<organism evidence="1 2">
    <name type="scientific">Dissostichus mawsoni</name>
    <name type="common">Antarctic cod</name>
    <dbReference type="NCBI Taxonomy" id="36200"/>
    <lineage>
        <taxon>Eukaryota</taxon>
        <taxon>Metazoa</taxon>
        <taxon>Chordata</taxon>
        <taxon>Craniata</taxon>
        <taxon>Vertebrata</taxon>
        <taxon>Euteleostomi</taxon>
        <taxon>Actinopterygii</taxon>
        <taxon>Neopterygii</taxon>
        <taxon>Teleostei</taxon>
        <taxon>Neoteleostei</taxon>
        <taxon>Acanthomorphata</taxon>
        <taxon>Eupercaria</taxon>
        <taxon>Perciformes</taxon>
        <taxon>Notothenioidei</taxon>
        <taxon>Nototheniidae</taxon>
        <taxon>Dissostichus</taxon>
    </lineage>
</organism>
<keyword evidence="2" id="KW-1185">Reference proteome</keyword>
<dbReference type="InterPro" id="IPR027993">
    <property type="entry name" value="DUF4495"/>
</dbReference>
<reference evidence="1 2" key="1">
    <citation type="submission" date="2020-03" db="EMBL/GenBank/DDBJ databases">
        <title>Dissostichus mawsoni Genome sequencing and assembly.</title>
        <authorList>
            <person name="Park H."/>
        </authorList>
    </citation>
    <scope>NUCLEOTIDE SEQUENCE [LARGE SCALE GENOMIC DNA]</scope>
    <source>
        <strain evidence="1">DM0001</strain>
        <tissue evidence="1">Muscle</tissue>
    </source>
</reference>
<evidence type="ECO:0008006" key="3">
    <source>
        <dbReference type="Google" id="ProtNLM"/>
    </source>
</evidence>
<evidence type="ECO:0000313" key="2">
    <source>
        <dbReference type="Proteomes" id="UP000518266"/>
    </source>
</evidence>
<dbReference type="Pfam" id="PF14906">
    <property type="entry name" value="DUF4495"/>
    <property type="match status" value="2"/>
</dbReference>
<dbReference type="EMBL" id="JAAKFY010000010">
    <property type="protein sequence ID" value="KAF3850977.1"/>
    <property type="molecule type" value="Genomic_DNA"/>
</dbReference>
<evidence type="ECO:0000313" key="1">
    <source>
        <dbReference type="EMBL" id="KAF3850977.1"/>
    </source>
</evidence>
<dbReference type="PANTHER" id="PTHR33960:SF1">
    <property type="entry name" value="SIMILAR TO KIAA0825 PROTEIN"/>
    <property type="match status" value="1"/>
</dbReference>
<dbReference type="PANTHER" id="PTHR33960">
    <property type="entry name" value="SIMILAR TO KIAA0825 PROTEIN"/>
    <property type="match status" value="1"/>
</dbReference>
<dbReference type="Proteomes" id="UP000518266">
    <property type="component" value="Unassembled WGS sequence"/>
</dbReference>
<protein>
    <recommendedName>
        <fullName evidence="3">KIAA0825</fullName>
    </recommendedName>
</protein>
<gene>
    <name evidence="1" type="ORF">F7725_012749</name>
</gene>
<accession>A0A7J5YRD4</accession>
<comment type="caution">
    <text evidence="1">The sequence shown here is derived from an EMBL/GenBank/DDBJ whole genome shotgun (WGS) entry which is preliminary data.</text>
</comment>
<name>A0A7J5YRD4_DISMA</name>
<proteinExistence type="predicted"/>